<dbReference type="PANTHER" id="PTHR14499">
    <property type="entry name" value="POTASSIUM CHANNEL TETRAMERIZATION DOMAIN-CONTAINING"/>
    <property type="match status" value="1"/>
</dbReference>
<feature type="domain" description="KCTD8/12/16 H1" evidence="7">
    <location>
        <begin position="112"/>
        <end position="218"/>
    </location>
</feature>
<evidence type="ECO:0000259" key="7">
    <source>
        <dbReference type="Pfam" id="PF23110"/>
    </source>
</evidence>
<reference evidence="9" key="1">
    <citation type="submission" date="2022-11" db="UniProtKB">
        <authorList>
            <consortium name="WormBaseParasite"/>
        </authorList>
    </citation>
    <scope>IDENTIFICATION</scope>
</reference>
<dbReference type="WBParaSite" id="Gr19_v10_g16742.t1">
    <property type="protein sequence ID" value="Gr19_v10_g16742.t1"/>
    <property type="gene ID" value="Gr19_v10_g16742"/>
</dbReference>
<dbReference type="Proteomes" id="UP000887572">
    <property type="component" value="Unplaced"/>
</dbReference>
<dbReference type="GO" id="GO:0005886">
    <property type="term" value="C:plasma membrane"/>
    <property type="evidence" value="ECO:0007669"/>
    <property type="project" value="UniProtKB-SubCell"/>
</dbReference>
<evidence type="ECO:0000313" key="8">
    <source>
        <dbReference type="Proteomes" id="UP000887572"/>
    </source>
</evidence>
<evidence type="ECO:0000256" key="6">
    <source>
        <dbReference type="ARBA" id="ARBA00023273"/>
    </source>
</evidence>
<dbReference type="InterPro" id="IPR011333">
    <property type="entry name" value="SKP1/BTB/POZ_sf"/>
</dbReference>
<evidence type="ECO:0000256" key="4">
    <source>
        <dbReference type="ARBA" id="ARBA00022553"/>
    </source>
</evidence>
<dbReference type="Gene3D" id="3.30.710.10">
    <property type="entry name" value="Potassium Channel Kv1.1, Chain A"/>
    <property type="match status" value="1"/>
</dbReference>
<accession>A0A914HEZ1</accession>
<dbReference type="SUPFAM" id="SSF54695">
    <property type="entry name" value="POZ domain"/>
    <property type="match status" value="1"/>
</dbReference>
<protein>
    <recommendedName>
        <fullName evidence="7">KCTD8/12/16 H1 domain-containing protein</fullName>
    </recommendedName>
</protein>
<comment type="subcellular location">
    <subcellularLocation>
        <location evidence="1">Cell membrane</location>
    </subcellularLocation>
    <subcellularLocation>
        <location evidence="2">Cell projection</location>
        <location evidence="2">Neuron projection</location>
    </subcellularLocation>
</comment>
<dbReference type="AlphaFoldDB" id="A0A914HEZ1"/>
<proteinExistence type="predicted"/>
<keyword evidence="3" id="KW-1003">Cell membrane</keyword>
<keyword evidence="5" id="KW-0472">Membrane</keyword>
<evidence type="ECO:0000256" key="1">
    <source>
        <dbReference type="ARBA" id="ARBA00004236"/>
    </source>
</evidence>
<keyword evidence="6" id="KW-0966">Cell projection</keyword>
<organism evidence="8 9">
    <name type="scientific">Globodera rostochiensis</name>
    <name type="common">Golden nematode worm</name>
    <name type="synonym">Heterodera rostochiensis</name>
    <dbReference type="NCBI Taxonomy" id="31243"/>
    <lineage>
        <taxon>Eukaryota</taxon>
        <taxon>Metazoa</taxon>
        <taxon>Ecdysozoa</taxon>
        <taxon>Nematoda</taxon>
        <taxon>Chromadorea</taxon>
        <taxon>Rhabditida</taxon>
        <taxon>Tylenchina</taxon>
        <taxon>Tylenchomorpha</taxon>
        <taxon>Tylenchoidea</taxon>
        <taxon>Heteroderidae</taxon>
        <taxon>Heteroderinae</taxon>
        <taxon>Globodera</taxon>
    </lineage>
</organism>
<keyword evidence="4" id="KW-0597">Phosphoprotein</keyword>
<dbReference type="Pfam" id="PF23110">
    <property type="entry name" value="H1_KCTD8_12_16"/>
    <property type="match status" value="1"/>
</dbReference>
<dbReference type="InterPro" id="IPR057093">
    <property type="entry name" value="H1_KCTD8_12_16"/>
</dbReference>
<evidence type="ECO:0000256" key="5">
    <source>
        <dbReference type="ARBA" id="ARBA00023136"/>
    </source>
</evidence>
<keyword evidence="8" id="KW-1185">Reference proteome</keyword>
<dbReference type="PANTHER" id="PTHR14499:SF136">
    <property type="entry name" value="GH08630P"/>
    <property type="match status" value="1"/>
</dbReference>
<evidence type="ECO:0000313" key="9">
    <source>
        <dbReference type="WBParaSite" id="Gr19_v10_g16742.t1"/>
    </source>
</evidence>
<dbReference type="GO" id="GO:0043005">
    <property type="term" value="C:neuron projection"/>
    <property type="evidence" value="ECO:0007669"/>
    <property type="project" value="UniProtKB-SubCell"/>
</dbReference>
<sequence>MHSAANRIVRLRLSAGNRIEVFARVLCREPDSLFAELAQRQYIIDCAHRDGRLVRLLVNCLRYCFDEDGHATRKFVPPEEFNEWRQLIAEAKYWRLGMVEKLIQEVNGIANTIVIGYHGTLALGRGAFTSDVNFRKIDRILVFGRYLNETRDWNMDNARYTSRFYLIHTFLEQAFDALSNHRYKLVSSTSTTPRFARNKNNFDDERNFSHYSQYTFVRCS</sequence>
<name>A0A914HEZ1_GLORO</name>
<evidence type="ECO:0000256" key="2">
    <source>
        <dbReference type="ARBA" id="ARBA00004487"/>
    </source>
</evidence>
<evidence type="ECO:0000256" key="3">
    <source>
        <dbReference type="ARBA" id="ARBA00022475"/>
    </source>
</evidence>